<dbReference type="EMBL" id="BGPR01000070">
    <property type="protein sequence ID" value="GBL90300.1"/>
    <property type="molecule type" value="Genomic_DNA"/>
</dbReference>
<name>A0A4Y2BDL7_ARAVE</name>
<sequence length="102" mass="11697">MLDLPLYRSTTSHLRRTRGAAPLCYIPPGSETLLTYTDRTSPHAPVTITVTEPVGWTWDCLLIEQVLIPHISGEVERSSTEVPNQWYAYPWGTKTFNFVYER</sequence>
<dbReference type="Proteomes" id="UP000499080">
    <property type="component" value="Unassembled WGS sequence"/>
</dbReference>
<reference evidence="1 2" key="1">
    <citation type="journal article" date="2019" name="Sci. Rep.">
        <title>Orb-weaving spider Araneus ventricosus genome elucidates the spidroin gene catalogue.</title>
        <authorList>
            <person name="Kono N."/>
            <person name="Nakamura H."/>
            <person name="Ohtoshi R."/>
            <person name="Moran D.A.P."/>
            <person name="Shinohara A."/>
            <person name="Yoshida Y."/>
            <person name="Fujiwara M."/>
            <person name="Mori M."/>
            <person name="Tomita M."/>
            <person name="Arakawa K."/>
        </authorList>
    </citation>
    <scope>NUCLEOTIDE SEQUENCE [LARGE SCALE GENOMIC DNA]</scope>
</reference>
<evidence type="ECO:0000313" key="2">
    <source>
        <dbReference type="Proteomes" id="UP000499080"/>
    </source>
</evidence>
<comment type="caution">
    <text evidence="1">The sequence shown here is derived from an EMBL/GenBank/DDBJ whole genome shotgun (WGS) entry which is preliminary data.</text>
</comment>
<accession>A0A4Y2BDL7</accession>
<protein>
    <submittedName>
        <fullName evidence="1">Uncharacterized protein</fullName>
    </submittedName>
</protein>
<dbReference type="AlphaFoldDB" id="A0A4Y2BDL7"/>
<organism evidence="1 2">
    <name type="scientific">Araneus ventricosus</name>
    <name type="common">Orbweaver spider</name>
    <name type="synonym">Epeira ventricosa</name>
    <dbReference type="NCBI Taxonomy" id="182803"/>
    <lineage>
        <taxon>Eukaryota</taxon>
        <taxon>Metazoa</taxon>
        <taxon>Ecdysozoa</taxon>
        <taxon>Arthropoda</taxon>
        <taxon>Chelicerata</taxon>
        <taxon>Arachnida</taxon>
        <taxon>Araneae</taxon>
        <taxon>Araneomorphae</taxon>
        <taxon>Entelegynae</taxon>
        <taxon>Araneoidea</taxon>
        <taxon>Araneidae</taxon>
        <taxon>Araneus</taxon>
    </lineage>
</organism>
<evidence type="ECO:0000313" key="1">
    <source>
        <dbReference type="EMBL" id="GBL90300.1"/>
    </source>
</evidence>
<keyword evidence="2" id="KW-1185">Reference proteome</keyword>
<proteinExistence type="predicted"/>
<gene>
    <name evidence="1" type="ORF">AVEN_130395_1</name>
</gene>